<evidence type="ECO:0000313" key="3">
    <source>
        <dbReference type="Proteomes" id="UP000596079"/>
    </source>
</evidence>
<feature type="domain" description="Type IV pilin Tt1218-like" evidence="1">
    <location>
        <begin position="29"/>
        <end position="96"/>
    </location>
</feature>
<dbReference type="AlphaFoldDB" id="A0A7T7WIF0"/>
<accession>A0A7T7WIF0</accession>
<dbReference type="InterPro" id="IPR054402">
    <property type="entry name" value="Tt1218-like_dom"/>
</dbReference>
<dbReference type="InterPro" id="IPR013362">
    <property type="entry name" value="Pilus_4_PilV"/>
</dbReference>
<dbReference type="RefSeq" id="WP_180160774.1">
    <property type="nucleotide sequence ID" value="NZ_CP060811.1"/>
</dbReference>
<organism evidence="2 3">
    <name type="scientific">Acinetobacter variabilis</name>
    <dbReference type="NCBI Taxonomy" id="70346"/>
    <lineage>
        <taxon>Bacteria</taxon>
        <taxon>Pseudomonadati</taxon>
        <taxon>Pseudomonadota</taxon>
        <taxon>Gammaproteobacteria</taxon>
        <taxon>Moraxellales</taxon>
        <taxon>Moraxellaceae</taxon>
        <taxon>Acinetobacter</taxon>
    </lineage>
</organism>
<dbReference type="EMBL" id="CP060811">
    <property type="protein sequence ID" value="QQN87818.1"/>
    <property type="molecule type" value="Genomic_DNA"/>
</dbReference>
<protein>
    <submittedName>
        <fullName evidence="2">Type IV pilus modification protein PilV</fullName>
    </submittedName>
</protein>
<sequence length="167" mass="18191">MGKYQNGVGLMEVLVGLVLLAIAVLGFSALQLRGVYASVEAANNTQAMHLGRDLAERIRANRSGYEALNKNNVYVEGKGECYSGFCEPNDFAEADFLQVQNKAENLGMNVAVRDCQGVGEVSLKRRCIYVAWDKTTPTDGQAENDCTSGAAYNVGAKCIIMELYNYE</sequence>
<dbReference type="NCBIfam" id="TIGR02523">
    <property type="entry name" value="type_IV_pilV"/>
    <property type="match status" value="1"/>
</dbReference>
<evidence type="ECO:0000259" key="1">
    <source>
        <dbReference type="Pfam" id="PF22150"/>
    </source>
</evidence>
<proteinExistence type="predicted"/>
<reference evidence="2 3" key="1">
    <citation type="submission" date="2020-08" db="EMBL/GenBank/DDBJ databases">
        <title>Emergence of ISAba1-mediated novel tet(X) in Acinetobacter variabilis from a chicken farm.</title>
        <authorList>
            <person name="Peng K."/>
            <person name="Li R."/>
        </authorList>
    </citation>
    <scope>NUCLEOTIDE SEQUENCE [LARGE SCALE GENOMIC DNA]</scope>
    <source>
        <strain evidence="2 3">XM9F202-2</strain>
    </source>
</reference>
<dbReference type="Pfam" id="PF22150">
    <property type="entry name" value="Tt1218-like"/>
    <property type="match status" value="1"/>
</dbReference>
<evidence type="ECO:0000313" key="2">
    <source>
        <dbReference type="EMBL" id="QQN87818.1"/>
    </source>
</evidence>
<name>A0A7T7WIF0_9GAMM</name>
<dbReference type="Proteomes" id="UP000596079">
    <property type="component" value="Chromosome"/>
</dbReference>
<gene>
    <name evidence="2" type="primary">pilV</name>
    <name evidence="2" type="ORF">IAQ69_13395</name>
</gene>